<evidence type="ECO:0008006" key="7">
    <source>
        <dbReference type="Google" id="ProtNLM"/>
    </source>
</evidence>
<evidence type="ECO:0000313" key="5">
    <source>
        <dbReference type="EMBL" id="KAF2256359.1"/>
    </source>
</evidence>
<dbReference type="PANTHER" id="PTHR10039">
    <property type="entry name" value="AMELOGENIN"/>
    <property type="match status" value="1"/>
</dbReference>
<sequence>MSPQTHTVDIAMVEPGPEHSLFDEALEAIQHTLSEEHRRNFRHHADVSTLLDDMRTICDANVKEHRRLLACCKKMTFFARTFAPYFELLSICVQVKPDWLGWLWGCIRLVFKVGSNYAVFLEKIADMFESIAHTLPQYQQLHESCKHQLHFQSQSQDARLAALMSYVYADMIQFCLDLYRMLSRGHHGVGLRHLRLSSPTILWRPLDSRFAHLEARLLRHKIWLEGETKKAIQDQGTIAQRRREYIEFLHHQVEANDSNELVEQRMAKRMRRVDKVKAWLSNCCAYRDVYEHRLLQRHPNSCTWFLKSSKYCTWKHSPFEQASANDAEELERSWHDRVLFVQGELKSPPRSLPPLVPAAPSTAFFHFNAAHSYCIHPNDAFRALAYQLVHTHRHDRATLDAISILMRKTPTHGKASSDDILAVLSLLLRQHPTFLVIDGIDECSDSELFLHSLPEVCRRSDARVILLSRPDIDIPLEYQKWASDAPHILSLSAELNKEDIESYLTENLNRMADQGYFGISMDRSLIPQIASRSNGMFLWASLLLRYLQSPGLSPNERHTVLEQAHQLEGLGSLYRHILAMLDLRPQKERQVVANIFRWLSLSIHRLDIPTLQTALAVNPGKLTTESSYVSNFADSIPRLTCGLVEVTASRVVFSHRSAREYLESPDFQDSEFSLFDDSIPHAHLAARCLSYLANDVPKRPLARLPLHTRPTPISFATSSGISMRTSKSGDSGYKSMSSASDSEGFPTYASASTSSANTPQLPLAAAFDAELPFLRYASLCWPIHLTRALSNFTCRPRAATRQTSDQFEQTPWLPSLSAFLTDRGAVTTWIEASWRYNLPPNLSRLVPLLDALKNQIPPATVEGRELRWVVHGVRELSEALNELKEEYGTTLRENPDLIWQWRGASEVWRQANGVCGHGGGVVRRILAASG</sequence>
<feature type="domain" description="DUF7708" evidence="3">
    <location>
        <begin position="76"/>
        <end position="176"/>
    </location>
</feature>
<dbReference type="SUPFAM" id="SSF52540">
    <property type="entry name" value="P-loop containing nucleoside triphosphate hydrolases"/>
    <property type="match status" value="1"/>
</dbReference>
<dbReference type="InterPro" id="IPR056884">
    <property type="entry name" value="NPHP3-like_N"/>
</dbReference>
<dbReference type="EMBL" id="ML987189">
    <property type="protein sequence ID" value="KAF2256359.1"/>
    <property type="molecule type" value="Genomic_DNA"/>
</dbReference>
<feature type="region of interest" description="Disordered" evidence="2">
    <location>
        <begin position="718"/>
        <end position="738"/>
    </location>
</feature>
<gene>
    <name evidence="5" type="ORF">BU26DRAFT_526798</name>
</gene>
<protein>
    <recommendedName>
        <fullName evidence="7">NACHT domain-containing protein</fullName>
    </recommendedName>
</protein>
<evidence type="ECO:0000313" key="6">
    <source>
        <dbReference type="Proteomes" id="UP000800094"/>
    </source>
</evidence>
<reference evidence="5" key="1">
    <citation type="journal article" date="2020" name="Stud. Mycol.">
        <title>101 Dothideomycetes genomes: a test case for predicting lifestyles and emergence of pathogens.</title>
        <authorList>
            <person name="Haridas S."/>
            <person name="Albert R."/>
            <person name="Binder M."/>
            <person name="Bloem J."/>
            <person name="Labutti K."/>
            <person name="Salamov A."/>
            <person name="Andreopoulos B."/>
            <person name="Baker S."/>
            <person name="Barry K."/>
            <person name="Bills G."/>
            <person name="Bluhm B."/>
            <person name="Cannon C."/>
            <person name="Castanera R."/>
            <person name="Culley D."/>
            <person name="Daum C."/>
            <person name="Ezra D."/>
            <person name="Gonzalez J."/>
            <person name="Henrissat B."/>
            <person name="Kuo A."/>
            <person name="Liang C."/>
            <person name="Lipzen A."/>
            <person name="Lutzoni F."/>
            <person name="Magnuson J."/>
            <person name="Mondo S."/>
            <person name="Nolan M."/>
            <person name="Ohm R."/>
            <person name="Pangilinan J."/>
            <person name="Park H.-J."/>
            <person name="Ramirez L."/>
            <person name="Alfaro M."/>
            <person name="Sun H."/>
            <person name="Tritt A."/>
            <person name="Yoshinaga Y."/>
            <person name="Zwiers L.-H."/>
            <person name="Turgeon B."/>
            <person name="Goodwin S."/>
            <person name="Spatafora J."/>
            <person name="Crous P."/>
            <person name="Grigoriev I."/>
        </authorList>
    </citation>
    <scope>NUCLEOTIDE SEQUENCE</scope>
    <source>
        <strain evidence="5">CBS 122368</strain>
    </source>
</reference>
<dbReference type="Pfam" id="PF24883">
    <property type="entry name" value="NPHP3_N"/>
    <property type="match status" value="1"/>
</dbReference>
<feature type="domain" description="Nephrocystin 3-like N-terminal" evidence="4">
    <location>
        <begin position="361"/>
        <end position="469"/>
    </location>
</feature>
<dbReference type="InterPro" id="IPR027417">
    <property type="entry name" value="P-loop_NTPase"/>
</dbReference>
<evidence type="ECO:0000256" key="1">
    <source>
        <dbReference type="ARBA" id="ARBA00022737"/>
    </source>
</evidence>
<dbReference type="Pfam" id="PF24809">
    <property type="entry name" value="DUF7708"/>
    <property type="match status" value="1"/>
</dbReference>
<keyword evidence="6" id="KW-1185">Reference proteome</keyword>
<name>A0A6A6J0Y0_9PLEO</name>
<dbReference type="GeneID" id="54584058"/>
<evidence type="ECO:0000259" key="3">
    <source>
        <dbReference type="Pfam" id="PF24809"/>
    </source>
</evidence>
<organism evidence="5 6">
    <name type="scientific">Trematosphaeria pertusa</name>
    <dbReference type="NCBI Taxonomy" id="390896"/>
    <lineage>
        <taxon>Eukaryota</taxon>
        <taxon>Fungi</taxon>
        <taxon>Dikarya</taxon>
        <taxon>Ascomycota</taxon>
        <taxon>Pezizomycotina</taxon>
        <taxon>Dothideomycetes</taxon>
        <taxon>Pleosporomycetidae</taxon>
        <taxon>Pleosporales</taxon>
        <taxon>Massarineae</taxon>
        <taxon>Trematosphaeriaceae</taxon>
        <taxon>Trematosphaeria</taxon>
    </lineage>
</organism>
<dbReference type="InterPro" id="IPR056125">
    <property type="entry name" value="DUF7708"/>
</dbReference>
<accession>A0A6A6J0Y0</accession>
<dbReference type="AlphaFoldDB" id="A0A6A6J0Y0"/>
<dbReference type="PANTHER" id="PTHR10039:SF15">
    <property type="entry name" value="NACHT DOMAIN-CONTAINING PROTEIN"/>
    <property type="match status" value="1"/>
</dbReference>
<dbReference type="OrthoDB" id="4772757at2759"/>
<evidence type="ECO:0000259" key="4">
    <source>
        <dbReference type="Pfam" id="PF24883"/>
    </source>
</evidence>
<evidence type="ECO:0000256" key="2">
    <source>
        <dbReference type="SAM" id="MobiDB-lite"/>
    </source>
</evidence>
<dbReference type="Proteomes" id="UP000800094">
    <property type="component" value="Unassembled WGS sequence"/>
</dbReference>
<keyword evidence="1" id="KW-0677">Repeat</keyword>
<proteinExistence type="predicted"/>
<dbReference type="RefSeq" id="XP_033691363.1">
    <property type="nucleotide sequence ID" value="XM_033830728.1"/>
</dbReference>